<dbReference type="InterPro" id="IPR002755">
    <property type="entry name" value="DNA_primase_S"/>
</dbReference>
<gene>
    <name evidence="11" type="primary">100639739</name>
</gene>
<dbReference type="STRING" id="400682.A0A1X7ULX6"/>
<reference evidence="12" key="1">
    <citation type="journal article" date="2010" name="Nature">
        <title>The Amphimedon queenslandica genome and the evolution of animal complexity.</title>
        <authorList>
            <person name="Srivastava M."/>
            <person name="Simakov O."/>
            <person name="Chapman J."/>
            <person name="Fahey B."/>
            <person name="Gauthier M.E."/>
            <person name="Mitros T."/>
            <person name="Richards G.S."/>
            <person name="Conaco C."/>
            <person name="Dacre M."/>
            <person name="Hellsten U."/>
            <person name="Larroux C."/>
            <person name="Putnam N.H."/>
            <person name="Stanke M."/>
            <person name="Adamska M."/>
            <person name="Darling A."/>
            <person name="Degnan S.M."/>
            <person name="Oakley T.H."/>
            <person name="Plachetzki D.C."/>
            <person name="Zhai Y."/>
            <person name="Adamski M."/>
            <person name="Calcino A."/>
            <person name="Cummins S.F."/>
            <person name="Goodstein D.M."/>
            <person name="Harris C."/>
            <person name="Jackson D.J."/>
            <person name="Leys S.P."/>
            <person name="Shu S."/>
            <person name="Woodcroft B.J."/>
            <person name="Vervoort M."/>
            <person name="Kosik K.S."/>
            <person name="Manning G."/>
            <person name="Degnan B.M."/>
            <person name="Rokhsar D.S."/>
        </authorList>
    </citation>
    <scope>NUCLEOTIDE SEQUENCE [LARGE SCALE GENOMIC DNA]</scope>
</reference>
<keyword evidence="12" id="KW-1185">Reference proteome</keyword>
<dbReference type="CDD" id="cd04860">
    <property type="entry name" value="AE_Prim_S"/>
    <property type="match status" value="1"/>
</dbReference>
<evidence type="ECO:0000256" key="10">
    <source>
        <dbReference type="RuleBase" id="RU003514"/>
    </source>
</evidence>
<dbReference type="Proteomes" id="UP000007879">
    <property type="component" value="Unassembled WGS sequence"/>
</dbReference>
<evidence type="ECO:0000313" key="12">
    <source>
        <dbReference type="Proteomes" id="UP000007879"/>
    </source>
</evidence>
<sequence>MEGSSSSSPAPGLKSAFSSEYDRSQLPDLLKFYYSWIFPYQKYYEWLCYDEDSFSHREFSFTLEDDVYVRYQSFDSCSALKEGIRKNCPFKIDIGAIFNHKPRIHKSIQPGNFRAESKELVFDIDMTDYDDIRTCCSDANICHNCWTFVKIAIKIIDRALSEDFGFSHRLWVYSGRRGVHCWVCDPQARKLSQSARTAIAEYLTLVKGNDQQVKKVSLKQPIHPSINNALGIIDEYIETLVMEQDYLSSEERCNKLVRCLPRRYSEQLQEDWKARNETSWTRWQRMESVLNRDTDDRTCKEVKLQYSYPRLDVNVTKGLNHLLKSPLCVHPKTGRVCVPINLKEIDDFDPFAVPTVSQLCHEFETRTDGKKDYHCTSLAPYMTTFVHFVTSLQSSSSAQRRKSGATSMDF</sequence>
<comment type="similarity">
    <text evidence="1 10">Belongs to the eukaryotic-type primase small subunit family.</text>
</comment>
<dbReference type="InParanoid" id="A0A1X7ULX6"/>
<keyword evidence="9" id="KW-0804">Transcription</keyword>
<dbReference type="GO" id="GO:0005658">
    <property type="term" value="C:alpha DNA polymerase:primase complex"/>
    <property type="evidence" value="ECO:0007669"/>
    <property type="project" value="UniProtKB-ARBA"/>
</dbReference>
<keyword evidence="7" id="KW-0479">Metal-binding</keyword>
<proteinExistence type="inferred from homology"/>
<keyword evidence="5" id="KW-0548">Nucleotidyltransferase</keyword>
<dbReference type="FunFam" id="3.90.920.10:FF:000003">
    <property type="entry name" value="DNA primase"/>
    <property type="match status" value="1"/>
</dbReference>
<evidence type="ECO:0000256" key="9">
    <source>
        <dbReference type="ARBA" id="ARBA00023163"/>
    </source>
</evidence>
<dbReference type="EnsemblMetazoa" id="Aqu2.1.28504_001">
    <property type="protein sequence ID" value="Aqu2.1.28504_001"/>
    <property type="gene ID" value="Aqu2.1.28504"/>
</dbReference>
<evidence type="ECO:0000256" key="8">
    <source>
        <dbReference type="ARBA" id="ARBA00022833"/>
    </source>
</evidence>
<keyword evidence="6 10" id="KW-0235">DNA replication</keyword>
<evidence type="ECO:0000256" key="1">
    <source>
        <dbReference type="ARBA" id="ARBA00009762"/>
    </source>
</evidence>
<dbReference type="NCBIfam" id="TIGR00335">
    <property type="entry name" value="primase_sml"/>
    <property type="match status" value="1"/>
</dbReference>
<dbReference type="PANTHER" id="PTHR10536">
    <property type="entry name" value="DNA PRIMASE SMALL SUBUNIT"/>
    <property type="match status" value="1"/>
</dbReference>
<evidence type="ECO:0000313" key="11">
    <source>
        <dbReference type="EnsemblMetazoa" id="Aqu2.1.28504_001"/>
    </source>
</evidence>
<dbReference type="Gene3D" id="3.90.920.10">
    <property type="entry name" value="DNA primase, PRIM domain"/>
    <property type="match status" value="1"/>
</dbReference>
<keyword evidence="3 10" id="KW-0639">Primosome</keyword>
<dbReference type="GO" id="GO:0003899">
    <property type="term" value="F:DNA-directed RNA polymerase activity"/>
    <property type="evidence" value="ECO:0007669"/>
    <property type="project" value="InterPro"/>
</dbReference>
<evidence type="ECO:0000256" key="2">
    <source>
        <dbReference type="ARBA" id="ARBA00022478"/>
    </source>
</evidence>
<evidence type="ECO:0000256" key="3">
    <source>
        <dbReference type="ARBA" id="ARBA00022515"/>
    </source>
</evidence>
<dbReference type="EC" id="2.7.7.-" evidence="10"/>
<evidence type="ECO:0000256" key="7">
    <source>
        <dbReference type="ARBA" id="ARBA00022723"/>
    </source>
</evidence>
<name>A0A1X7ULX6_AMPQE</name>
<organism evidence="11">
    <name type="scientific">Amphimedon queenslandica</name>
    <name type="common">Sponge</name>
    <dbReference type="NCBI Taxonomy" id="400682"/>
    <lineage>
        <taxon>Eukaryota</taxon>
        <taxon>Metazoa</taxon>
        <taxon>Porifera</taxon>
        <taxon>Demospongiae</taxon>
        <taxon>Heteroscleromorpha</taxon>
        <taxon>Haplosclerida</taxon>
        <taxon>Niphatidae</taxon>
        <taxon>Amphimedon</taxon>
    </lineage>
</organism>
<keyword evidence="8" id="KW-0862">Zinc</keyword>
<evidence type="ECO:0000256" key="6">
    <source>
        <dbReference type="ARBA" id="ARBA00022705"/>
    </source>
</evidence>
<dbReference type="EnsemblMetazoa" id="XM_019998015.1">
    <property type="protein sequence ID" value="XP_019853574.1"/>
    <property type="gene ID" value="LOC100639739"/>
</dbReference>
<dbReference type="InterPro" id="IPR014052">
    <property type="entry name" value="DNA_primase_ssu_euk/arc"/>
</dbReference>
<keyword evidence="4 10" id="KW-0808">Transferase</keyword>
<protein>
    <recommendedName>
        <fullName evidence="10">DNA primase</fullName>
        <ecNumber evidence="10">2.7.7.-</ecNumber>
    </recommendedName>
</protein>
<dbReference type="AlphaFoldDB" id="A0A1X7ULX6"/>
<dbReference type="GO" id="GO:0006269">
    <property type="term" value="P:DNA replication, synthesis of primer"/>
    <property type="evidence" value="ECO:0007669"/>
    <property type="project" value="UniProtKB-KW"/>
</dbReference>
<accession>A0A1X7ULX6</accession>
<dbReference type="KEGG" id="aqu:100639739"/>
<dbReference type="SUPFAM" id="SSF56747">
    <property type="entry name" value="Prim-pol domain"/>
    <property type="match status" value="1"/>
</dbReference>
<dbReference type="Pfam" id="PF01896">
    <property type="entry name" value="DNA_primase_S"/>
    <property type="match status" value="1"/>
</dbReference>
<reference evidence="11" key="2">
    <citation type="submission" date="2017-05" db="UniProtKB">
        <authorList>
            <consortium name="EnsemblMetazoa"/>
        </authorList>
    </citation>
    <scope>IDENTIFICATION</scope>
</reference>
<dbReference type="GO" id="GO:0046872">
    <property type="term" value="F:metal ion binding"/>
    <property type="evidence" value="ECO:0007669"/>
    <property type="project" value="UniProtKB-KW"/>
</dbReference>
<dbReference type="OrthoDB" id="19606at2759"/>
<evidence type="ECO:0000256" key="5">
    <source>
        <dbReference type="ARBA" id="ARBA00022695"/>
    </source>
</evidence>
<keyword evidence="2 10" id="KW-0240">DNA-directed RNA polymerase</keyword>
<dbReference type="eggNOG" id="KOG2851">
    <property type="taxonomic scope" value="Eukaryota"/>
</dbReference>
<evidence type="ECO:0000256" key="4">
    <source>
        <dbReference type="ARBA" id="ARBA00022679"/>
    </source>
</evidence>